<dbReference type="EnsemblMetazoa" id="G24666.1">
    <property type="protein sequence ID" value="G24666.1:cds"/>
    <property type="gene ID" value="G24666"/>
</dbReference>
<dbReference type="GO" id="GO:0005996">
    <property type="term" value="P:monosaccharide metabolic process"/>
    <property type="evidence" value="ECO:0007669"/>
    <property type="project" value="TreeGrafter"/>
</dbReference>
<name>K1PSW7_MAGGI</name>
<dbReference type="HOGENOM" id="CLU_049962_0_0_1"/>
<dbReference type="PANTHER" id="PTHR43725:SF32">
    <property type="entry name" value="NAD-DEPENDENT EPIMERASE_DEHYDRATASE DOMAIN-CONTAINING PROTEIN"/>
    <property type="match status" value="1"/>
</dbReference>
<reference evidence="4" key="2">
    <citation type="submission" date="2022-08" db="UniProtKB">
        <authorList>
            <consortium name="EnsemblMetazoa"/>
        </authorList>
    </citation>
    <scope>IDENTIFICATION</scope>
    <source>
        <strain evidence="4">05x7-T-G4-1.051#20</strain>
    </source>
</reference>
<reference evidence="3" key="1">
    <citation type="journal article" date="2012" name="Nature">
        <title>The oyster genome reveals stress adaptation and complexity of shell formation.</title>
        <authorList>
            <person name="Zhang G."/>
            <person name="Fang X."/>
            <person name="Guo X."/>
            <person name="Li L."/>
            <person name="Luo R."/>
            <person name="Xu F."/>
            <person name="Yang P."/>
            <person name="Zhang L."/>
            <person name="Wang X."/>
            <person name="Qi H."/>
            <person name="Xiong Z."/>
            <person name="Que H."/>
            <person name="Xie Y."/>
            <person name="Holland P.W."/>
            <person name="Paps J."/>
            <person name="Zhu Y."/>
            <person name="Wu F."/>
            <person name="Chen Y."/>
            <person name="Wang J."/>
            <person name="Peng C."/>
            <person name="Meng J."/>
            <person name="Yang L."/>
            <person name="Liu J."/>
            <person name="Wen B."/>
            <person name="Zhang N."/>
            <person name="Huang Z."/>
            <person name="Zhu Q."/>
            <person name="Feng Y."/>
            <person name="Mount A."/>
            <person name="Hedgecock D."/>
            <person name="Xu Z."/>
            <person name="Liu Y."/>
            <person name="Domazet-Loso T."/>
            <person name="Du Y."/>
            <person name="Sun X."/>
            <person name="Zhang S."/>
            <person name="Liu B."/>
            <person name="Cheng P."/>
            <person name="Jiang X."/>
            <person name="Li J."/>
            <person name="Fan D."/>
            <person name="Wang W."/>
            <person name="Fu W."/>
            <person name="Wang T."/>
            <person name="Wang B."/>
            <person name="Zhang J."/>
            <person name="Peng Z."/>
            <person name="Li Y."/>
            <person name="Li N."/>
            <person name="Wang J."/>
            <person name="Chen M."/>
            <person name="He Y."/>
            <person name="Tan F."/>
            <person name="Song X."/>
            <person name="Zheng Q."/>
            <person name="Huang R."/>
            <person name="Yang H."/>
            <person name="Du X."/>
            <person name="Chen L."/>
            <person name="Yang M."/>
            <person name="Gaffney P.M."/>
            <person name="Wang S."/>
            <person name="Luo L."/>
            <person name="She Z."/>
            <person name="Ming Y."/>
            <person name="Huang W."/>
            <person name="Zhang S."/>
            <person name="Huang B."/>
            <person name="Zhang Y."/>
            <person name="Qu T."/>
            <person name="Ni P."/>
            <person name="Miao G."/>
            <person name="Wang J."/>
            <person name="Wang Q."/>
            <person name="Steinberg C.E."/>
            <person name="Wang H."/>
            <person name="Li N."/>
            <person name="Qian L."/>
            <person name="Zhang G."/>
            <person name="Li Y."/>
            <person name="Yang H."/>
            <person name="Liu X."/>
            <person name="Wang J."/>
            <person name="Yin Y."/>
            <person name="Wang J."/>
        </authorList>
    </citation>
    <scope>NUCLEOTIDE SEQUENCE [LARGE SCALE GENOMIC DNA]</scope>
    <source>
        <strain evidence="3">05x7-T-G4-1.051#20</strain>
    </source>
</reference>
<dbReference type="Pfam" id="PF01370">
    <property type="entry name" value="Epimerase"/>
    <property type="match status" value="1"/>
</dbReference>
<gene>
    <name evidence="3" type="ORF">CGI_10008311</name>
</gene>
<dbReference type="InterPro" id="IPR036291">
    <property type="entry name" value="NAD(P)-bd_dom_sf"/>
</dbReference>
<dbReference type="GO" id="GO:0005829">
    <property type="term" value="C:cytosol"/>
    <property type="evidence" value="ECO:0007669"/>
    <property type="project" value="TreeGrafter"/>
</dbReference>
<sequence>MNGGAVSWPAPKSLVILILLLYTRILDCKTLAKSAPQALVFGGNGLLGASTVEKLLVGGFHVTTINRGNWYWDSGIKIKPRVHHVTCDRLLSLKSCKEIAALSKSKFDVAVDFSGYHRFQIQEVFDIWQDRIGLYIYISSDSVFEVCNKSHDGYSRETDAVRPNNVLIREEYAKKDSYGHRKLLCEEELQFQNMKWGVPFVSLRLPDVIGPRDNTYRWWIYQLMIRLYPHLNSDIKLPRSFCEKPLSLVHSDDVAEVIFDLCSQNPEKFAHGKAYNLAFKENPSLFELLDLMKSELEMPDVPVTCGEEPGVHLYPSVTLGPVNTSLAERELSWNPSPLTETVKELVIFYESASRNPEFRREQEGMLNSAHIARNQQDMSKAFNKVYLTVSMRDEL</sequence>
<dbReference type="Proteomes" id="UP000005408">
    <property type="component" value="Unassembled WGS sequence"/>
</dbReference>
<protein>
    <submittedName>
        <fullName evidence="4">Epimerase domain-containing protein</fullName>
    </submittedName>
</protein>
<evidence type="ECO:0000313" key="3">
    <source>
        <dbReference type="EMBL" id="EKC19495.1"/>
    </source>
</evidence>
<dbReference type="SUPFAM" id="SSF51735">
    <property type="entry name" value="NAD(P)-binding Rossmann-fold domains"/>
    <property type="match status" value="1"/>
</dbReference>
<keyword evidence="1" id="KW-0732">Signal</keyword>
<dbReference type="EMBL" id="JH818491">
    <property type="protein sequence ID" value="EKC19495.1"/>
    <property type="molecule type" value="Genomic_DNA"/>
</dbReference>
<dbReference type="Gene3D" id="3.40.50.720">
    <property type="entry name" value="NAD(P)-binding Rossmann-like Domain"/>
    <property type="match status" value="1"/>
</dbReference>
<feature type="chain" id="PRO_5042455675" evidence="1">
    <location>
        <begin position="29"/>
        <end position="395"/>
    </location>
</feature>
<feature type="signal peptide" evidence="1">
    <location>
        <begin position="1"/>
        <end position="28"/>
    </location>
</feature>
<keyword evidence="5" id="KW-1185">Reference proteome</keyword>
<organism evidence="3">
    <name type="scientific">Magallana gigas</name>
    <name type="common">Pacific oyster</name>
    <name type="synonym">Crassostrea gigas</name>
    <dbReference type="NCBI Taxonomy" id="29159"/>
    <lineage>
        <taxon>Eukaryota</taxon>
        <taxon>Metazoa</taxon>
        <taxon>Spiralia</taxon>
        <taxon>Lophotrochozoa</taxon>
        <taxon>Mollusca</taxon>
        <taxon>Bivalvia</taxon>
        <taxon>Autobranchia</taxon>
        <taxon>Pteriomorphia</taxon>
        <taxon>Ostreida</taxon>
        <taxon>Ostreoidea</taxon>
        <taxon>Ostreidae</taxon>
        <taxon>Magallana</taxon>
    </lineage>
</organism>
<dbReference type="InterPro" id="IPR001509">
    <property type="entry name" value="Epimerase_deHydtase"/>
</dbReference>
<dbReference type="GO" id="GO:0003978">
    <property type="term" value="F:UDP-glucose 4-epimerase activity"/>
    <property type="evidence" value="ECO:0007669"/>
    <property type="project" value="TreeGrafter"/>
</dbReference>
<evidence type="ECO:0000256" key="1">
    <source>
        <dbReference type="SAM" id="SignalP"/>
    </source>
</evidence>
<accession>K1PSW7</accession>
<feature type="domain" description="NAD-dependent epimerase/dehydratase" evidence="2">
    <location>
        <begin position="38"/>
        <end position="278"/>
    </location>
</feature>
<evidence type="ECO:0000259" key="2">
    <source>
        <dbReference type="Pfam" id="PF01370"/>
    </source>
</evidence>
<proteinExistence type="predicted"/>
<dbReference type="AlphaFoldDB" id="K1PSW7"/>
<evidence type="ECO:0000313" key="5">
    <source>
        <dbReference type="Proteomes" id="UP000005408"/>
    </source>
</evidence>
<evidence type="ECO:0000313" key="4">
    <source>
        <dbReference type="EnsemblMetazoa" id="G24666.1:cds"/>
    </source>
</evidence>
<dbReference type="PANTHER" id="PTHR43725">
    <property type="entry name" value="UDP-GLUCOSE 4-EPIMERASE"/>
    <property type="match status" value="1"/>
</dbReference>